<dbReference type="Proteomes" id="UP000631300">
    <property type="component" value="Unassembled WGS sequence"/>
</dbReference>
<reference evidence="1" key="1">
    <citation type="journal article" date="2014" name="Int. J. Syst. Evol. Microbiol.">
        <title>Complete genome sequence of Corynebacterium casei LMG S-19264T (=DSM 44701T), isolated from a smear-ripened cheese.</title>
        <authorList>
            <consortium name="US DOE Joint Genome Institute (JGI-PGF)"/>
            <person name="Walter F."/>
            <person name="Albersmeier A."/>
            <person name="Kalinowski J."/>
            <person name="Ruckert C."/>
        </authorList>
    </citation>
    <scope>NUCLEOTIDE SEQUENCE</scope>
    <source>
        <strain evidence="1">KCTC 22164</strain>
    </source>
</reference>
<comment type="caution">
    <text evidence="1">The sequence shown here is derived from an EMBL/GenBank/DDBJ whole genome shotgun (WGS) entry which is preliminary data.</text>
</comment>
<dbReference type="Gene3D" id="3.20.20.30">
    <property type="entry name" value="Luciferase-like domain"/>
    <property type="match status" value="1"/>
</dbReference>
<protein>
    <submittedName>
        <fullName evidence="1">Uncharacterized protein</fullName>
    </submittedName>
</protein>
<dbReference type="GO" id="GO:0016705">
    <property type="term" value="F:oxidoreductase activity, acting on paired donors, with incorporation or reduction of molecular oxygen"/>
    <property type="evidence" value="ECO:0007669"/>
    <property type="project" value="InterPro"/>
</dbReference>
<dbReference type="EMBL" id="BMXP01000009">
    <property type="protein sequence ID" value="GGW93216.1"/>
    <property type="molecule type" value="Genomic_DNA"/>
</dbReference>
<dbReference type="AlphaFoldDB" id="A0A918JNQ2"/>
<evidence type="ECO:0000313" key="2">
    <source>
        <dbReference type="Proteomes" id="UP000631300"/>
    </source>
</evidence>
<organism evidence="1 2">
    <name type="scientific">Alteromonas halophila</name>
    <dbReference type="NCBI Taxonomy" id="516698"/>
    <lineage>
        <taxon>Bacteria</taxon>
        <taxon>Pseudomonadati</taxon>
        <taxon>Pseudomonadota</taxon>
        <taxon>Gammaproteobacteria</taxon>
        <taxon>Alteromonadales</taxon>
        <taxon>Alteromonadaceae</taxon>
        <taxon>Alteromonas/Salinimonas group</taxon>
        <taxon>Alteromonas</taxon>
    </lineage>
</organism>
<reference evidence="1" key="2">
    <citation type="submission" date="2020-09" db="EMBL/GenBank/DDBJ databases">
        <authorList>
            <person name="Sun Q."/>
            <person name="Kim S."/>
        </authorList>
    </citation>
    <scope>NUCLEOTIDE SEQUENCE</scope>
    <source>
        <strain evidence="1">KCTC 22164</strain>
    </source>
</reference>
<keyword evidence="2" id="KW-1185">Reference proteome</keyword>
<dbReference type="RefSeq" id="WP_229805191.1">
    <property type="nucleotide sequence ID" value="NZ_BMXP01000009.1"/>
</dbReference>
<proteinExistence type="predicted"/>
<dbReference type="InterPro" id="IPR036661">
    <property type="entry name" value="Luciferase-like_sf"/>
</dbReference>
<sequence>MACKDDEAPIKRHRFGVETGVNGLIEELSAMKKAGVDHIGLHFRRNTQPVEQAMQHIAAYVLPHFHK</sequence>
<gene>
    <name evidence="1" type="ORF">GCM10007391_29400</name>
</gene>
<accession>A0A918JNQ2</accession>
<name>A0A918JNQ2_9ALTE</name>
<evidence type="ECO:0000313" key="1">
    <source>
        <dbReference type="EMBL" id="GGW93216.1"/>
    </source>
</evidence>